<dbReference type="NCBIfam" id="TIGR03142">
    <property type="entry name" value="cytochro_ccmI"/>
    <property type="match status" value="1"/>
</dbReference>
<dbReference type="PROSITE" id="PS50005">
    <property type="entry name" value="TPR"/>
    <property type="match status" value="1"/>
</dbReference>
<keyword evidence="2" id="KW-0677">Repeat</keyword>
<evidence type="ECO:0000256" key="2">
    <source>
        <dbReference type="ARBA" id="ARBA00022737"/>
    </source>
</evidence>
<dbReference type="InterPro" id="IPR019734">
    <property type="entry name" value="TPR_rpt"/>
</dbReference>
<dbReference type="InterPro" id="IPR056413">
    <property type="entry name" value="TPR_CcmH_CycH"/>
</dbReference>
<comment type="subcellular location">
    <subcellularLocation>
        <location evidence="1">Cell envelope</location>
    </subcellularLocation>
</comment>
<evidence type="ECO:0000256" key="5">
    <source>
        <dbReference type="PROSITE-ProRule" id="PRU00339"/>
    </source>
</evidence>
<dbReference type="Gene3D" id="1.25.40.10">
    <property type="entry name" value="Tetratricopeptide repeat domain"/>
    <property type="match status" value="1"/>
</dbReference>
<dbReference type="EMBL" id="LUUJ01000101">
    <property type="protein sequence ID" value="OAI13287.1"/>
    <property type="molecule type" value="Genomic_DNA"/>
</dbReference>
<gene>
    <name evidence="8" type="ORF">A1507_17060</name>
</gene>
<dbReference type="GO" id="GO:0030313">
    <property type="term" value="C:cell envelope"/>
    <property type="evidence" value="ECO:0007669"/>
    <property type="project" value="UniProtKB-SubCell"/>
</dbReference>
<dbReference type="RefSeq" id="WP_064041475.1">
    <property type="nucleotide sequence ID" value="NZ_LUUJ01000101.1"/>
</dbReference>
<proteinExistence type="predicted"/>
<evidence type="ECO:0000313" key="8">
    <source>
        <dbReference type="EMBL" id="OAI13287.1"/>
    </source>
</evidence>
<dbReference type="InterPro" id="IPR056412">
    <property type="entry name" value="Ig_CycH"/>
</dbReference>
<evidence type="ECO:0000259" key="6">
    <source>
        <dbReference type="Pfam" id="PF23892"/>
    </source>
</evidence>
<dbReference type="Pfam" id="PF23892">
    <property type="entry name" value="Ig_CycH"/>
    <property type="match status" value="1"/>
</dbReference>
<dbReference type="InterPro" id="IPR051263">
    <property type="entry name" value="C-type_cytochrome_biogenesis"/>
</dbReference>
<dbReference type="Pfam" id="PF23914">
    <property type="entry name" value="TPR_CcmH_CycH"/>
    <property type="match status" value="1"/>
</dbReference>
<evidence type="ECO:0000256" key="3">
    <source>
        <dbReference type="ARBA" id="ARBA00022748"/>
    </source>
</evidence>
<dbReference type="AlphaFoldDB" id="A0A177N5H8"/>
<accession>A0A177N5H8</accession>
<dbReference type="PANTHER" id="PTHR47870:SF4">
    <property type="entry name" value="CYTOCHROME C-TYPE BIOGENESIS PROTEIN CYCH"/>
    <property type="match status" value="1"/>
</dbReference>
<dbReference type="GO" id="GO:0017004">
    <property type="term" value="P:cytochrome complex assembly"/>
    <property type="evidence" value="ECO:0007669"/>
    <property type="project" value="UniProtKB-KW"/>
</dbReference>
<reference evidence="8 9" key="1">
    <citation type="submission" date="2016-03" db="EMBL/GenBank/DDBJ databases">
        <authorList>
            <person name="Ploux O."/>
        </authorList>
    </citation>
    <scope>NUCLEOTIDE SEQUENCE [LARGE SCALE GENOMIC DNA]</scope>
    <source>
        <strain evidence="8 9">R-45378</strain>
    </source>
</reference>
<dbReference type="InterPro" id="IPR011990">
    <property type="entry name" value="TPR-like_helical_dom_sf"/>
</dbReference>
<name>A0A177N5H8_9GAMM</name>
<dbReference type="OrthoDB" id="9776053at2"/>
<protein>
    <submittedName>
        <fullName evidence="8">C-type cytochrome biogenesis protein CcmI</fullName>
    </submittedName>
</protein>
<evidence type="ECO:0000256" key="4">
    <source>
        <dbReference type="ARBA" id="ARBA00022803"/>
    </source>
</evidence>
<feature type="domain" description="Cytochrome c-type biogenesis protein H TPR" evidence="7">
    <location>
        <begin position="122"/>
        <end position="262"/>
    </location>
</feature>
<evidence type="ECO:0000256" key="1">
    <source>
        <dbReference type="ARBA" id="ARBA00004196"/>
    </source>
</evidence>
<dbReference type="SUPFAM" id="SSF48452">
    <property type="entry name" value="TPR-like"/>
    <property type="match status" value="1"/>
</dbReference>
<dbReference type="GO" id="GO:0005886">
    <property type="term" value="C:plasma membrane"/>
    <property type="evidence" value="ECO:0007669"/>
    <property type="project" value="TreeGrafter"/>
</dbReference>
<comment type="caution">
    <text evidence="8">The sequence shown here is derived from an EMBL/GenBank/DDBJ whole genome shotgun (WGS) entry which is preliminary data.</text>
</comment>
<keyword evidence="3" id="KW-0201">Cytochrome c-type biogenesis</keyword>
<dbReference type="Proteomes" id="UP000077857">
    <property type="component" value="Unassembled WGS sequence"/>
</dbReference>
<evidence type="ECO:0000259" key="7">
    <source>
        <dbReference type="Pfam" id="PF23914"/>
    </source>
</evidence>
<organism evidence="8 9">
    <name type="scientific">Methylomonas koyamae</name>
    <dbReference type="NCBI Taxonomy" id="702114"/>
    <lineage>
        <taxon>Bacteria</taxon>
        <taxon>Pseudomonadati</taxon>
        <taxon>Pseudomonadota</taxon>
        <taxon>Gammaproteobacteria</taxon>
        <taxon>Methylococcales</taxon>
        <taxon>Methylococcaceae</taxon>
        <taxon>Methylomonas</taxon>
    </lineage>
</organism>
<sequence length="404" mass="43754">MTIEFWLAIAGLLAAALAILLPPLFKTAALHDADGEQRNKAIARQQLAELKQQLQDGILSQSQFDAQYQELQLALLDEIQQDAPTQAPARSASGRWAIPLVGVALPLLSLYLYLTLGEPEAMAKAELAQNQAKAADNVQNMVAALAQRLQQQPEDLEGWMMLGRAYLYMQQYDNAAQAFAELNRRKPNDPAVMLHYADALSMARNGQMRGEPAELVDQALKLVPEDHTALWLGGMAKAEAGDYGQAIAYWQKLSAMLPEQDETKQQLQKMIAMAEAEQGAGAASAPAAPVEIKVDAGLAAELKSKADPADTLFVYAQAVTGPKMPLAIVKKQVKDLPLQTVLNDSMAMQPQTHLADFKQLRIVARISKSGNAMPQPGDLIGTAEVNLDGSQSAAVNLTIDRELK</sequence>
<dbReference type="InterPro" id="IPR017560">
    <property type="entry name" value="Cyt_c_biogenesis_CcmI"/>
</dbReference>
<feature type="domain" description="Cytochrome c-type biogenesis protein H Ig-like" evidence="6">
    <location>
        <begin position="292"/>
        <end position="400"/>
    </location>
</feature>
<feature type="repeat" description="TPR" evidence="5">
    <location>
        <begin position="156"/>
        <end position="189"/>
    </location>
</feature>
<dbReference type="PANTHER" id="PTHR47870">
    <property type="entry name" value="CYTOCHROME C-TYPE BIOGENESIS PROTEIN CCMH"/>
    <property type="match status" value="1"/>
</dbReference>
<evidence type="ECO:0000313" key="9">
    <source>
        <dbReference type="Proteomes" id="UP000077857"/>
    </source>
</evidence>
<keyword evidence="4 5" id="KW-0802">TPR repeat</keyword>